<name>A0ACC1R3L8_9HYPO</name>
<proteinExistence type="predicted"/>
<dbReference type="Proteomes" id="UP001148737">
    <property type="component" value="Unassembled WGS sequence"/>
</dbReference>
<gene>
    <name evidence="1" type="ORF">NLG97_g1493</name>
</gene>
<dbReference type="EMBL" id="JANAKD010000079">
    <property type="protein sequence ID" value="KAJ3497965.1"/>
    <property type="molecule type" value="Genomic_DNA"/>
</dbReference>
<comment type="caution">
    <text evidence="1">The sequence shown here is derived from an EMBL/GenBank/DDBJ whole genome shotgun (WGS) entry which is preliminary data.</text>
</comment>
<sequence>MAQKERKLYPIHPSQDSGLNPEFKAFYKANSIATPRLNTFPISVIRSLPPRTFPGSAPEVPVGNKEDIAITPDSGPAKGITIPTRCYTPPGPAPRDGWPVLVYYHGGGWTIGGLDSSTDVQTNICVRAKCVLVSVDYRQVFQDVVEESKSTRRTR</sequence>
<reference evidence="1" key="1">
    <citation type="submission" date="2022-07" db="EMBL/GenBank/DDBJ databases">
        <title>Genome Sequence of Lecanicillium saksenae.</title>
        <authorList>
            <person name="Buettner E."/>
        </authorList>
    </citation>
    <scope>NUCLEOTIDE SEQUENCE</scope>
    <source>
        <strain evidence="1">VT-O1</strain>
    </source>
</reference>
<protein>
    <submittedName>
        <fullName evidence="1">Uncharacterized protein</fullName>
    </submittedName>
</protein>
<evidence type="ECO:0000313" key="2">
    <source>
        <dbReference type="Proteomes" id="UP001148737"/>
    </source>
</evidence>
<organism evidence="1 2">
    <name type="scientific">Lecanicillium saksenae</name>
    <dbReference type="NCBI Taxonomy" id="468837"/>
    <lineage>
        <taxon>Eukaryota</taxon>
        <taxon>Fungi</taxon>
        <taxon>Dikarya</taxon>
        <taxon>Ascomycota</taxon>
        <taxon>Pezizomycotina</taxon>
        <taxon>Sordariomycetes</taxon>
        <taxon>Hypocreomycetidae</taxon>
        <taxon>Hypocreales</taxon>
        <taxon>Cordycipitaceae</taxon>
        <taxon>Lecanicillium</taxon>
    </lineage>
</organism>
<accession>A0ACC1R3L8</accession>
<keyword evidence="2" id="KW-1185">Reference proteome</keyword>
<evidence type="ECO:0000313" key="1">
    <source>
        <dbReference type="EMBL" id="KAJ3497965.1"/>
    </source>
</evidence>